<feature type="transmembrane region" description="Helical" evidence="6">
    <location>
        <begin position="110"/>
        <end position="128"/>
    </location>
</feature>
<dbReference type="PROSITE" id="PS50850">
    <property type="entry name" value="MFS"/>
    <property type="match status" value="1"/>
</dbReference>
<dbReference type="EMBL" id="KI691893">
    <property type="protein sequence ID" value="ETM51031.1"/>
    <property type="molecule type" value="Genomic_DNA"/>
</dbReference>
<dbReference type="InterPro" id="IPR036259">
    <property type="entry name" value="MFS_trans_sf"/>
</dbReference>
<evidence type="ECO:0000256" key="2">
    <source>
        <dbReference type="ARBA" id="ARBA00022448"/>
    </source>
</evidence>
<organism evidence="8">
    <name type="scientific">Phytophthora nicotianae</name>
    <name type="common">Potato buckeye rot agent</name>
    <name type="synonym">Phytophthora parasitica</name>
    <dbReference type="NCBI Taxonomy" id="4792"/>
    <lineage>
        <taxon>Eukaryota</taxon>
        <taxon>Sar</taxon>
        <taxon>Stramenopiles</taxon>
        <taxon>Oomycota</taxon>
        <taxon>Peronosporomycetes</taxon>
        <taxon>Peronosporales</taxon>
        <taxon>Peronosporaceae</taxon>
        <taxon>Phytophthora</taxon>
    </lineage>
</organism>
<feature type="domain" description="Major facilitator superfamily (MFS) profile" evidence="7">
    <location>
        <begin position="45"/>
        <end position="269"/>
    </location>
</feature>
<evidence type="ECO:0000256" key="3">
    <source>
        <dbReference type="ARBA" id="ARBA00022692"/>
    </source>
</evidence>
<dbReference type="PANTHER" id="PTHR23511">
    <property type="entry name" value="SYNAPTIC VESICLE GLYCOPROTEIN 2"/>
    <property type="match status" value="1"/>
</dbReference>
<feature type="transmembrane region" description="Helical" evidence="6">
    <location>
        <begin position="169"/>
        <end position="192"/>
    </location>
</feature>
<dbReference type="VEuPathDB" id="FungiDB:PPTG_09417"/>
<evidence type="ECO:0000256" key="1">
    <source>
        <dbReference type="ARBA" id="ARBA00004141"/>
    </source>
</evidence>
<feature type="transmembrane region" description="Helical" evidence="6">
    <location>
        <begin position="198"/>
        <end position="218"/>
    </location>
</feature>
<feature type="non-terminal residue" evidence="8">
    <location>
        <position position="269"/>
    </location>
</feature>
<proteinExistence type="predicted"/>
<dbReference type="SUPFAM" id="SSF103473">
    <property type="entry name" value="MFS general substrate transporter"/>
    <property type="match status" value="1"/>
</dbReference>
<comment type="subcellular location">
    <subcellularLocation>
        <location evidence="1">Membrane</location>
        <topology evidence="1">Multi-pass membrane protein</topology>
    </subcellularLocation>
</comment>
<dbReference type="Proteomes" id="UP000054532">
    <property type="component" value="Unassembled WGS sequence"/>
</dbReference>
<evidence type="ECO:0000256" key="6">
    <source>
        <dbReference type="SAM" id="Phobius"/>
    </source>
</evidence>
<dbReference type="InterPro" id="IPR005828">
    <property type="entry name" value="MFS_sugar_transport-like"/>
</dbReference>
<keyword evidence="4 6" id="KW-1133">Transmembrane helix</keyword>
<dbReference type="InterPro" id="IPR020846">
    <property type="entry name" value="MFS_dom"/>
</dbReference>
<feature type="transmembrane region" description="Helical" evidence="6">
    <location>
        <begin position="83"/>
        <end position="103"/>
    </location>
</feature>
<dbReference type="Pfam" id="PF00083">
    <property type="entry name" value="Sugar_tr"/>
    <property type="match status" value="1"/>
</dbReference>
<keyword evidence="2" id="KW-0813">Transport</keyword>
<dbReference type="GO" id="GO:0022857">
    <property type="term" value="F:transmembrane transporter activity"/>
    <property type="evidence" value="ECO:0007669"/>
    <property type="project" value="InterPro"/>
</dbReference>
<keyword evidence="3 6" id="KW-0812">Transmembrane</keyword>
<name>W2NQX9_PHYNI</name>
<dbReference type="GO" id="GO:0016020">
    <property type="term" value="C:membrane"/>
    <property type="evidence" value="ECO:0007669"/>
    <property type="project" value="UniProtKB-SubCell"/>
</dbReference>
<feature type="transmembrane region" description="Helical" evidence="6">
    <location>
        <begin position="134"/>
        <end position="157"/>
    </location>
</feature>
<evidence type="ECO:0000313" key="8">
    <source>
        <dbReference type="EMBL" id="ETM51031.1"/>
    </source>
</evidence>
<feature type="transmembrane region" description="Helical" evidence="6">
    <location>
        <begin position="41"/>
        <end position="63"/>
    </location>
</feature>
<evidence type="ECO:0000259" key="7">
    <source>
        <dbReference type="PROSITE" id="PS50850"/>
    </source>
</evidence>
<gene>
    <name evidence="8" type="ORF">L914_05040</name>
</gene>
<evidence type="ECO:0000256" key="4">
    <source>
        <dbReference type="ARBA" id="ARBA00022989"/>
    </source>
</evidence>
<protein>
    <recommendedName>
        <fullName evidence="7">Major facilitator superfamily (MFS) profile domain-containing protein</fullName>
    </recommendedName>
</protein>
<keyword evidence="5 6" id="KW-0472">Membrane</keyword>
<reference evidence="8" key="1">
    <citation type="submission" date="2013-11" db="EMBL/GenBank/DDBJ databases">
        <title>The Genome Sequence of Phytophthora parasitica IAC_01/95.</title>
        <authorList>
            <consortium name="The Broad Institute Genomics Platform"/>
            <person name="Russ C."/>
            <person name="Tyler B."/>
            <person name="Panabieres F."/>
            <person name="Shan W."/>
            <person name="Tripathy S."/>
            <person name="Grunwald N."/>
            <person name="Machado M."/>
            <person name="Johnson C.S."/>
            <person name="Arredondo F."/>
            <person name="Hong C."/>
            <person name="Coffey M."/>
            <person name="Young S.K."/>
            <person name="Zeng Q."/>
            <person name="Gargeya S."/>
            <person name="Fitzgerald M."/>
            <person name="Abouelleil A."/>
            <person name="Alvarado L."/>
            <person name="Chapman S.B."/>
            <person name="Gainer-Dewar J."/>
            <person name="Goldberg J."/>
            <person name="Griggs A."/>
            <person name="Gujja S."/>
            <person name="Hansen M."/>
            <person name="Howarth C."/>
            <person name="Imamovic A."/>
            <person name="Ireland A."/>
            <person name="Larimer J."/>
            <person name="McCowan C."/>
            <person name="Murphy C."/>
            <person name="Pearson M."/>
            <person name="Poon T.W."/>
            <person name="Priest M."/>
            <person name="Roberts A."/>
            <person name="Saif S."/>
            <person name="Shea T."/>
            <person name="Sykes S."/>
            <person name="Wortman J."/>
            <person name="Nusbaum C."/>
            <person name="Birren B."/>
        </authorList>
    </citation>
    <scope>NUCLEOTIDE SEQUENCE [LARGE SCALE GENOMIC DNA]</scope>
    <source>
        <strain evidence="8">IAC_01/95</strain>
    </source>
</reference>
<sequence>MRYQAVESPNAQQDSLPVPPRKVLHSIDARLNALEPRLSWFYARLLLLTGVSWAIQAAELVLFDFTRVLVANDIGMSTLVLQVYAASIFMGSIAGGPIFGHIADQFGRRIAIVIAMVFSLGGLAVSARANAGNILIVGRIVTGLGFGGQLTSTVVLVRELAPRSMSGRVVSLLDAFTGIGGLFGVALAFAVAPRLGWRTTYLAACGLVLYAIVLRFTVPESPRWLASVGRTEEACGIVEKIEHLHGIQASGDNTQKTELEFTSALESPS</sequence>
<dbReference type="AlphaFoldDB" id="W2NQX9"/>
<accession>W2NQX9</accession>
<dbReference type="PANTHER" id="PTHR23511:SF5">
    <property type="entry name" value="MAJOR FACILITATOR-TYPE TRANSPORTER HXNZ-RELATED"/>
    <property type="match status" value="1"/>
</dbReference>
<evidence type="ECO:0000256" key="5">
    <source>
        <dbReference type="ARBA" id="ARBA00023136"/>
    </source>
</evidence>
<dbReference type="Gene3D" id="1.20.1250.20">
    <property type="entry name" value="MFS general substrate transporter like domains"/>
    <property type="match status" value="1"/>
</dbReference>